<keyword evidence="1" id="KW-1133">Transmembrane helix</keyword>
<name>A0A1Z1MUG3_9FLOR</name>
<keyword evidence="1" id="KW-0472">Membrane</keyword>
<gene>
    <name evidence="2" type="primary">ConsOrf4</name>
</gene>
<accession>A0A1Z1MUG3</accession>
<feature type="transmembrane region" description="Helical" evidence="1">
    <location>
        <begin position="42"/>
        <end position="63"/>
    </location>
</feature>
<dbReference type="GeneID" id="33362452"/>
<feature type="transmembrane region" description="Helical" evidence="1">
    <location>
        <begin position="12"/>
        <end position="35"/>
    </location>
</feature>
<organism evidence="2">
    <name type="scientific">Tolypiocladia glomerulata</name>
    <dbReference type="NCBI Taxonomy" id="860646"/>
    <lineage>
        <taxon>Eukaryota</taxon>
        <taxon>Rhodophyta</taxon>
        <taxon>Florideophyceae</taxon>
        <taxon>Rhodymeniophycidae</taxon>
        <taxon>Ceramiales</taxon>
        <taxon>Rhodomelaceae</taxon>
        <taxon>Polysiphonioideae</taxon>
        <taxon>Tolypiocladia</taxon>
    </lineage>
</organism>
<dbReference type="RefSeq" id="YP_009399909.1">
    <property type="nucleotide sequence ID" value="NC_035299.1"/>
</dbReference>
<keyword evidence="1" id="KW-0812">Transmembrane</keyword>
<evidence type="ECO:0000313" key="2">
    <source>
        <dbReference type="EMBL" id="ARW69728.1"/>
    </source>
</evidence>
<dbReference type="EMBL" id="MF101467">
    <property type="protein sequence ID" value="ARW69728.1"/>
    <property type="molecule type" value="Genomic_DNA"/>
</dbReference>
<keyword evidence="2" id="KW-0934">Plastid</keyword>
<protein>
    <submittedName>
        <fullName evidence="2">Uncharacterized protein</fullName>
    </submittedName>
</protein>
<dbReference type="AlphaFoldDB" id="A0A1Z1MUG3"/>
<geneLocation type="chloroplast" evidence="2"/>
<reference evidence="2" key="1">
    <citation type="journal article" date="2017" name="J. Phycol.">
        <title>Analysis of chloroplast genomes and a supermatrix inform reclassification of the Rhodomelaceae (Rhodophyta).</title>
        <authorList>
            <person name="Diaz-Tapia P."/>
            <person name="Maggs C.A."/>
            <person name="West J.A."/>
            <person name="Verbruggen H."/>
        </authorList>
    </citation>
    <scope>NUCLEOTIDE SEQUENCE</scope>
    <source>
        <strain evidence="2">PD1825</strain>
    </source>
</reference>
<evidence type="ECO:0000256" key="1">
    <source>
        <dbReference type="SAM" id="Phobius"/>
    </source>
</evidence>
<feature type="transmembrane region" description="Helical" evidence="1">
    <location>
        <begin position="113"/>
        <end position="134"/>
    </location>
</feature>
<sequence length="241" mass="28855">MLNYETIKSLSPFILLTILPYNYKITILIISILSLIKNNRKLYFLVLLKNLYQNTLFCLYTILLSNLNNEKYLNKVKMTEKVMYFPFFISLLSNKEYYWKLTIHCLIITTPEYVIMIAAIQCINLLITYTIIYISNNEKVFCIFLSFLYTPVKSKRHVIRNINSLSLYISYQIIEKLKLKILQIYVGISSKNNFLDIKTVIYNKKNIPYFINKILIDKEILVINIWNRYYQNNKNQKFYTS</sequence>
<proteinExistence type="predicted"/>
<keyword evidence="2" id="KW-0150">Chloroplast</keyword>